<evidence type="ECO:0000313" key="3">
    <source>
        <dbReference type="EMBL" id="RLP76503.1"/>
    </source>
</evidence>
<dbReference type="Gene3D" id="3.90.190.10">
    <property type="entry name" value="Protein tyrosine phosphatase superfamily"/>
    <property type="match status" value="1"/>
</dbReference>
<reference evidence="3 4" key="1">
    <citation type="submission" date="2018-10" db="EMBL/GenBank/DDBJ databases">
        <authorList>
            <person name="Li J."/>
        </authorList>
    </citation>
    <scope>NUCLEOTIDE SEQUENCE [LARGE SCALE GENOMIC DNA]</scope>
    <source>
        <strain evidence="3 4">IF 016277</strain>
    </source>
</reference>
<dbReference type="PROSITE" id="PS50056">
    <property type="entry name" value="TYR_PHOSPHATASE_2"/>
    <property type="match status" value="1"/>
</dbReference>
<dbReference type="InterPro" id="IPR026893">
    <property type="entry name" value="Tyr/Ser_Pase_IphP-type"/>
</dbReference>
<dbReference type="InterPro" id="IPR000387">
    <property type="entry name" value="Tyr_Pase_dom"/>
</dbReference>
<evidence type="ECO:0000256" key="1">
    <source>
        <dbReference type="ARBA" id="ARBA00009580"/>
    </source>
</evidence>
<dbReference type="Proteomes" id="UP000272503">
    <property type="component" value="Unassembled WGS sequence"/>
</dbReference>
<name>A0A3L7A845_9MICO</name>
<dbReference type="InterPro" id="IPR016130">
    <property type="entry name" value="Tyr_Pase_AS"/>
</dbReference>
<accession>A0A3L7A845</accession>
<gene>
    <name evidence="3" type="ORF">D9V32_06515</name>
</gene>
<protein>
    <submittedName>
        <fullName evidence="3">Tyrosine-protein phosphatase</fullName>
    </submittedName>
</protein>
<sequence>MTASTALPVPGTYNFRDLGGYPVPGGHTRTGVIYRSDGLHSLGDAGKEALRERGIHSVIDLRDDPEREIMPDDLDGLDVRELHHPVFEGSVDAAATPGLGLGDLYRAIVFRHTDVVSAVLTELSDAAVTPSIIHCTAGKDRTGVLSALVLLTVGVDREDVLDDYEATQDNLAGEWVEGMAAMARSQGIEVTPELQDIMSLSPRSVLAGVLDDLDASPGGLEGYLDSIGVTAEIRDRLRDHLVVRDAA</sequence>
<dbReference type="OrthoDB" id="1188001at2"/>
<comment type="caution">
    <text evidence="3">The sequence shown here is derived from an EMBL/GenBank/DDBJ whole genome shotgun (WGS) entry which is preliminary data.</text>
</comment>
<comment type="similarity">
    <text evidence="1">Belongs to the protein-tyrosine phosphatase family.</text>
</comment>
<proteinExistence type="inferred from homology"/>
<keyword evidence="4" id="KW-1185">Reference proteome</keyword>
<evidence type="ECO:0000259" key="2">
    <source>
        <dbReference type="PROSITE" id="PS50056"/>
    </source>
</evidence>
<dbReference type="GO" id="GO:0004721">
    <property type="term" value="F:phosphoprotein phosphatase activity"/>
    <property type="evidence" value="ECO:0007669"/>
    <property type="project" value="InterPro"/>
</dbReference>
<dbReference type="PANTHER" id="PTHR31126">
    <property type="entry name" value="TYROSINE-PROTEIN PHOSPHATASE"/>
    <property type="match status" value="1"/>
</dbReference>
<dbReference type="AlphaFoldDB" id="A0A3L7A845"/>
<dbReference type="PANTHER" id="PTHR31126:SF1">
    <property type="entry name" value="TYROSINE SPECIFIC PROTEIN PHOSPHATASES DOMAIN-CONTAINING PROTEIN"/>
    <property type="match status" value="1"/>
</dbReference>
<dbReference type="Pfam" id="PF13350">
    <property type="entry name" value="Y_phosphatase3"/>
    <property type="match status" value="1"/>
</dbReference>
<dbReference type="EMBL" id="RCUX01000004">
    <property type="protein sequence ID" value="RLP76503.1"/>
    <property type="molecule type" value="Genomic_DNA"/>
</dbReference>
<dbReference type="RefSeq" id="WP_121648083.1">
    <property type="nucleotide sequence ID" value="NZ_RCUX01000004.1"/>
</dbReference>
<dbReference type="SUPFAM" id="SSF52799">
    <property type="entry name" value="(Phosphotyrosine protein) phosphatases II"/>
    <property type="match status" value="1"/>
</dbReference>
<organism evidence="3 4">
    <name type="scientific">Mycetocola tolaasinivorans</name>
    <dbReference type="NCBI Taxonomy" id="76635"/>
    <lineage>
        <taxon>Bacteria</taxon>
        <taxon>Bacillati</taxon>
        <taxon>Actinomycetota</taxon>
        <taxon>Actinomycetes</taxon>
        <taxon>Micrococcales</taxon>
        <taxon>Microbacteriaceae</taxon>
        <taxon>Mycetocola</taxon>
    </lineage>
</organism>
<dbReference type="InterPro" id="IPR029021">
    <property type="entry name" value="Prot-tyrosine_phosphatase-like"/>
</dbReference>
<evidence type="ECO:0000313" key="4">
    <source>
        <dbReference type="Proteomes" id="UP000272503"/>
    </source>
</evidence>
<dbReference type="PROSITE" id="PS00383">
    <property type="entry name" value="TYR_PHOSPHATASE_1"/>
    <property type="match status" value="1"/>
</dbReference>
<feature type="domain" description="Tyrosine specific protein phosphatases" evidence="2">
    <location>
        <begin position="110"/>
        <end position="171"/>
    </location>
</feature>